<dbReference type="InterPro" id="IPR005225">
    <property type="entry name" value="Small_GTP-bd"/>
</dbReference>
<dbReference type="NCBIfam" id="TIGR01394">
    <property type="entry name" value="TypA_BipA"/>
    <property type="match status" value="1"/>
</dbReference>
<keyword evidence="11" id="KW-1185">Reference proteome</keyword>
<accession>A0A3N9YX29</accession>
<dbReference type="SUPFAM" id="SSF50447">
    <property type="entry name" value="Translation proteins"/>
    <property type="match status" value="1"/>
</dbReference>
<dbReference type="GO" id="GO:0009409">
    <property type="term" value="P:response to cold"/>
    <property type="evidence" value="ECO:0007669"/>
    <property type="project" value="UniProtKB-ARBA"/>
</dbReference>
<dbReference type="EMBL" id="CP025706">
    <property type="protein sequence ID" value="AXB04844.1"/>
    <property type="molecule type" value="Genomic_DNA"/>
</dbReference>
<dbReference type="GO" id="GO:0000049">
    <property type="term" value="F:tRNA binding"/>
    <property type="evidence" value="ECO:0007669"/>
    <property type="project" value="UniProtKB-KW"/>
</dbReference>
<feature type="domain" description="Tr-type G" evidence="5">
    <location>
        <begin position="3"/>
        <end position="198"/>
    </location>
</feature>
<dbReference type="Gene3D" id="3.30.70.240">
    <property type="match status" value="1"/>
</dbReference>
<dbReference type="GO" id="GO:0005829">
    <property type="term" value="C:cytosol"/>
    <property type="evidence" value="ECO:0007669"/>
    <property type="project" value="TreeGrafter"/>
</dbReference>
<dbReference type="Proteomes" id="UP001277183">
    <property type="component" value="Unassembled WGS sequence"/>
</dbReference>
<evidence type="ECO:0000259" key="5">
    <source>
        <dbReference type="PROSITE" id="PS51722"/>
    </source>
</evidence>
<comment type="function">
    <text evidence="4">A 50S ribosomal subunit assembly protein with GTPase activity, required for 50S subunit assembly at low temperatures, may also play a role in translation. Binds GTP and analogs. Binds the 70S ribosome between the 30S and 50S subunits, in a similar position as ribosome-bound EF-G; it contacts a number of ribosomal proteins, both rRNAs and the A-site tRNA.</text>
</comment>
<dbReference type="InterPro" id="IPR000795">
    <property type="entry name" value="T_Tr_GTP-bd_dom"/>
</dbReference>
<evidence type="ECO:0000313" key="7">
    <source>
        <dbReference type="EMBL" id="MDX7721246.1"/>
    </source>
</evidence>
<dbReference type="InterPro" id="IPR035651">
    <property type="entry name" value="BipA_V"/>
</dbReference>
<dbReference type="Gene3D" id="3.30.70.870">
    <property type="entry name" value="Elongation Factor G (Translational Gtpase), domain 3"/>
    <property type="match status" value="1"/>
</dbReference>
<evidence type="ECO:0000313" key="6">
    <source>
        <dbReference type="EMBL" id="AXB04844.1"/>
    </source>
</evidence>
<dbReference type="Pfam" id="PF03144">
    <property type="entry name" value="GTP_EFTU_D2"/>
    <property type="match status" value="1"/>
</dbReference>
<dbReference type="CDD" id="cd16263">
    <property type="entry name" value="BipA_III"/>
    <property type="match status" value="1"/>
</dbReference>
<dbReference type="EMBL" id="CP110176">
    <property type="protein sequence ID" value="UZC84970.2"/>
    <property type="molecule type" value="Genomic_DNA"/>
</dbReference>
<dbReference type="InterPro" id="IPR004161">
    <property type="entry name" value="EFTu-like_2"/>
</dbReference>
<dbReference type="PROSITE" id="PS00301">
    <property type="entry name" value="G_TR_1"/>
    <property type="match status" value="1"/>
</dbReference>
<dbReference type="InterPro" id="IPR047041">
    <property type="entry name" value="BipA_GTP-bd_dom"/>
</dbReference>
<dbReference type="InterPro" id="IPR000640">
    <property type="entry name" value="EFG_V-like"/>
</dbReference>
<dbReference type="PANTHER" id="PTHR42908:SF8">
    <property type="entry name" value="TR-TYPE G DOMAIN-CONTAINING PROTEIN"/>
    <property type="match status" value="1"/>
</dbReference>
<dbReference type="GO" id="GO:0003924">
    <property type="term" value="F:GTPase activity"/>
    <property type="evidence" value="ECO:0007669"/>
    <property type="project" value="UniProtKB-UniRule"/>
</dbReference>
<dbReference type="Gene3D" id="2.40.30.10">
    <property type="entry name" value="Translation factors"/>
    <property type="match status" value="1"/>
</dbReference>
<reference evidence="6" key="1">
    <citation type="journal article" date="2019" name="J Environ">
        <title>Genetic characterization and potential molecular dissemination mechanism of tet (31) gene in Aeromonas caviae from an oxytetracycline wastewater treatment system.</title>
        <authorList>
            <person name="Shi Y."/>
            <person name="Tian Z."/>
            <person name="Leclercq S.O."/>
            <person name="Zhang H."/>
            <person name="Yang M."/>
            <person name="Zhang Y."/>
        </authorList>
    </citation>
    <scope>NUCLEOTIDE SEQUENCE</scope>
    <source>
        <strain evidence="6">T25-39</strain>
    </source>
</reference>
<dbReference type="Pfam" id="PF21018">
    <property type="entry name" value="BipA_C"/>
    <property type="match status" value="1"/>
</dbReference>
<dbReference type="EMBL" id="JAYGOJ010000143">
    <property type="protein sequence ID" value="MEA9437881.1"/>
    <property type="molecule type" value="Genomic_DNA"/>
</dbReference>
<organism evidence="9 10">
    <name type="scientific">Aeromonas caviae</name>
    <name type="common">Aeromonas punctata</name>
    <dbReference type="NCBI Taxonomy" id="648"/>
    <lineage>
        <taxon>Bacteria</taxon>
        <taxon>Pseudomonadati</taxon>
        <taxon>Pseudomonadota</taxon>
        <taxon>Gammaproteobacteria</taxon>
        <taxon>Aeromonadales</taxon>
        <taxon>Aeromonadaceae</taxon>
        <taxon>Aeromonas</taxon>
    </lineage>
</organism>
<keyword evidence="4" id="KW-0963">Cytoplasm</keyword>
<reference evidence="8 11" key="4">
    <citation type="submission" date="2023-12" db="EMBL/GenBank/DDBJ databases">
        <title>Characterization of antibiotic resistance in Aeromonas spp. in hospital effluent.</title>
        <authorList>
            <person name="Negoseki B.R.S."/>
            <person name="Krul D."/>
            <person name="Siqueira A.C."/>
            <person name="Almeida M."/>
            <person name="Mesa D."/>
            <person name="Conte D."/>
            <person name="Dalla-Costa L.M."/>
        </authorList>
    </citation>
    <scope>NUCLEOTIDE SEQUENCE [LARGE SCALE GENOMIC DNA]</scope>
    <source>
        <strain evidence="8 11">36v</strain>
    </source>
</reference>
<dbReference type="CDD" id="cd03710">
    <property type="entry name" value="BipA_TypA_C"/>
    <property type="match status" value="1"/>
</dbReference>
<gene>
    <name evidence="9" type="primary">typA</name>
    <name evidence="4" type="synonym">bipA</name>
    <name evidence="6" type="ORF">C1C91_07300</name>
    <name evidence="9" type="ORF">OJY61_14095</name>
    <name evidence="7" type="ORF">SJS77_12275</name>
    <name evidence="8" type="ORF">VCX44_19255</name>
</gene>
<dbReference type="FunFam" id="3.30.70.870:FF:000003">
    <property type="entry name" value="GTP-binding protein TypA"/>
    <property type="match status" value="1"/>
</dbReference>
<dbReference type="HAMAP" id="MF_00849">
    <property type="entry name" value="BipA"/>
    <property type="match status" value="1"/>
</dbReference>
<dbReference type="EC" id="3.6.5.-" evidence="4"/>
<dbReference type="GO" id="GO:0000027">
    <property type="term" value="P:ribosomal large subunit assembly"/>
    <property type="evidence" value="ECO:0007669"/>
    <property type="project" value="UniProtKB-UniRule"/>
</dbReference>
<dbReference type="RefSeq" id="WP_043153538.1">
    <property type="nucleotide sequence ID" value="NZ_AP019195.1"/>
</dbReference>
<dbReference type="EMBL" id="JAWZVU010000072">
    <property type="protein sequence ID" value="MDX7721246.1"/>
    <property type="molecule type" value="Genomic_DNA"/>
</dbReference>
<dbReference type="GO" id="GO:0010467">
    <property type="term" value="P:gene expression"/>
    <property type="evidence" value="ECO:0007669"/>
    <property type="project" value="UniProtKB-ARBA"/>
</dbReference>
<keyword evidence="1 4" id="KW-0547">Nucleotide-binding</keyword>
<dbReference type="Proteomes" id="UP000266778">
    <property type="component" value="Chromosome"/>
</dbReference>
<dbReference type="SUPFAM" id="SSF52540">
    <property type="entry name" value="P-loop containing nucleoside triphosphate hydrolases"/>
    <property type="match status" value="1"/>
</dbReference>
<evidence type="ECO:0000313" key="9">
    <source>
        <dbReference type="EMBL" id="UZC84970.2"/>
    </source>
</evidence>
<dbReference type="InterPro" id="IPR009000">
    <property type="entry name" value="Transl_B-barrel_sf"/>
</dbReference>
<dbReference type="GO" id="GO:0019843">
    <property type="term" value="F:rRNA binding"/>
    <property type="evidence" value="ECO:0007669"/>
    <property type="project" value="UniProtKB-KW"/>
</dbReference>
<dbReference type="Pfam" id="PF00009">
    <property type="entry name" value="GTP_EFTU"/>
    <property type="match status" value="1"/>
</dbReference>
<dbReference type="InterPro" id="IPR042116">
    <property type="entry name" value="TypA/BipA_C"/>
</dbReference>
<dbReference type="Gene3D" id="3.40.50.300">
    <property type="entry name" value="P-loop containing nucleotide triphosphate hydrolases"/>
    <property type="match status" value="1"/>
</dbReference>
<feature type="binding site" evidence="4">
    <location>
        <begin position="15"/>
        <end position="20"/>
    </location>
    <ligand>
        <name>GTP</name>
        <dbReference type="ChEBI" id="CHEBI:37565"/>
    </ligand>
</feature>
<dbReference type="Gene3D" id="2.40.50.250">
    <property type="entry name" value="bipa protein"/>
    <property type="match status" value="1"/>
</dbReference>
<dbReference type="FunFam" id="3.30.70.240:FF:000002">
    <property type="entry name" value="GTP-binding protein TypA"/>
    <property type="match status" value="1"/>
</dbReference>
<dbReference type="GO" id="GO:0097216">
    <property type="term" value="F:guanosine tetraphosphate binding"/>
    <property type="evidence" value="ECO:0007669"/>
    <property type="project" value="UniProtKB-ARBA"/>
</dbReference>
<dbReference type="KEGG" id="acav:VI35_20050"/>
<evidence type="ECO:0000256" key="2">
    <source>
        <dbReference type="ARBA" id="ARBA00023134"/>
    </source>
</evidence>
<dbReference type="NCBIfam" id="TIGR00231">
    <property type="entry name" value="small_GTP"/>
    <property type="match status" value="1"/>
</dbReference>
<dbReference type="Pfam" id="PF00679">
    <property type="entry name" value="EFG_C"/>
    <property type="match status" value="1"/>
</dbReference>
<keyword evidence="4" id="KW-0690">Ribosome biogenesis</keyword>
<keyword evidence="4" id="KW-0694">RNA-binding</keyword>
<evidence type="ECO:0000256" key="1">
    <source>
        <dbReference type="ARBA" id="ARBA00022741"/>
    </source>
</evidence>
<dbReference type="PRINTS" id="PR00315">
    <property type="entry name" value="ELONGATNFCT"/>
</dbReference>
<evidence type="ECO:0000256" key="3">
    <source>
        <dbReference type="ARBA" id="ARBA00048548"/>
    </source>
</evidence>
<dbReference type="FunFam" id="2.40.30.10:FF:000016">
    <property type="entry name" value="GTP-binding protein TypA"/>
    <property type="match status" value="1"/>
</dbReference>
<keyword evidence="4" id="KW-0820">tRNA-binding</keyword>
<dbReference type="InterPro" id="IPR035647">
    <property type="entry name" value="EFG_III/V"/>
</dbReference>
<dbReference type="PROSITE" id="PS51722">
    <property type="entry name" value="G_TR_2"/>
    <property type="match status" value="1"/>
</dbReference>
<feature type="binding site" evidence="4">
    <location>
        <begin position="128"/>
        <end position="131"/>
    </location>
    <ligand>
        <name>GTP</name>
        <dbReference type="ChEBI" id="CHEBI:37565"/>
    </ligand>
</feature>
<dbReference type="GO" id="GO:0043022">
    <property type="term" value="F:ribosome binding"/>
    <property type="evidence" value="ECO:0007669"/>
    <property type="project" value="UniProtKB-UniRule"/>
</dbReference>
<evidence type="ECO:0000256" key="4">
    <source>
        <dbReference type="HAMAP-Rule" id="MF_00849"/>
    </source>
</evidence>
<dbReference type="InterPro" id="IPR047043">
    <property type="entry name" value="BipA_III"/>
</dbReference>
<dbReference type="AlphaFoldDB" id="A0A3N9YX29"/>
<dbReference type="CDD" id="cd03691">
    <property type="entry name" value="BipA_TypA_II"/>
    <property type="match status" value="1"/>
</dbReference>
<dbReference type="Proteomes" id="UP001163285">
    <property type="component" value="Chromosome"/>
</dbReference>
<reference evidence="7" key="3">
    <citation type="submission" date="2023-11" db="EMBL/GenBank/DDBJ databases">
        <title>WGS of Aeromonas in Northern Israel.</title>
        <authorList>
            <person name="Hershko Y."/>
        </authorList>
    </citation>
    <scope>NUCLEOTIDE SEQUENCE</scope>
    <source>
        <strain evidence="7">77416</strain>
    </source>
</reference>
<proteinExistence type="inferred from homology"/>
<evidence type="ECO:0000313" key="11">
    <source>
        <dbReference type="Proteomes" id="UP001304847"/>
    </source>
</evidence>
<keyword evidence="4" id="KW-0378">Hydrolase</keyword>
<dbReference type="FunFam" id="2.40.50.250:FF:000001">
    <property type="entry name" value="GTP-binding protein TypA"/>
    <property type="match status" value="1"/>
</dbReference>
<dbReference type="InterPro" id="IPR048876">
    <property type="entry name" value="BipA_C"/>
</dbReference>
<dbReference type="InterPro" id="IPR006298">
    <property type="entry name" value="BipA"/>
</dbReference>
<sequence length="603" mass="66574">MLENLRNIAIIAHVDHGKTTLVDKLLQQSGTLDRTSEGQERIMDSNDLERERGITILAKNTAIRWNDYRINIVDTPGHADFGGEVERVLSMVDSVLLLVDAVDGPMPQTRFVTQKAFAQGLKPIVVINKIDRPGARPDWVMDQVFDLFDNLGATDEQLDFKVVYASALNGWATLDQDVPSENMEPLFQAIVDNVEAPKGDVDGAFQMQISQLDYNSYVGVIGIGRITRGRVKTNQQVTIVSANGKPRTGKVGQVLGYLGLSRTEVTDAQAGDIIAITGLGELKISDTICDNSAVEALPPLSVDEPTVNMTFQVNTSPFAGKEGKFVTSRNILERLNQELVHNVALRVEETEDPDKFRVSGRGELHLSILIENMRREGYELAVSRPEVILRTVDGELQEPFETVTVDVEEAHQGSVMEQLGLRKGEMTNMTPDGKGRVRLDFIIPSRGLIGFQTEFLTMTSGTGLLYHTFDHYGPHKGGSIGERQNGVLISNATGKALTFALFGLQDRGRLFIGHATEVYEGQVIGIHSRSNDLTVNCLKGKQLTNMRASGTDEAQVLTPPIRMTLEQALEFIDNDELVEITPKAIRIRKKLLTEMDRKRAGRA</sequence>
<dbReference type="GO" id="GO:0005525">
    <property type="term" value="F:GTP binding"/>
    <property type="evidence" value="ECO:0007669"/>
    <property type="project" value="UniProtKB-UniRule"/>
</dbReference>
<evidence type="ECO:0000313" key="10">
    <source>
        <dbReference type="Proteomes" id="UP001163285"/>
    </source>
</evidence>
<dbReference type="FunFam" id="3.40.50.300:FF:000055">
    <property type="entry name" value="GTP-binding protein TypA"/>
    <property type="match status" value="1"/>
</dbReference>
<dbReference type="InterPro" id="IPR031157">
    <property type="entry name" value="G_TR_CS"/>
</dbReference>
<dbReference type="InterPro" id="IPR027417">
    <property type="entry name" value="P-loop_NTPase"/>
</dbReference>
<comment type="similarity">
    <text evidence="4">Belongs to the TRAFAC class translation factor GTPase superfamily. Classic translation factor GTPase family. BipA subfamily.</text>
</comment>
<dbReference type="SUPFAM" id="SSF54980">
    <property type="entry name" value="EF-G C-terminal domain-like"/>
    <property type="match status" value="2"/>
</dbReference>
<comment type="subcellular location">
    <subcellularLocation>
        <location evidence="4">Cytoplasm</location>
    </subcellularLocation>
    <text evidence="4">Binds to ribosomes.</text>
</comment>
<dbReference type="GO" id="GO:1990904">
    <property type="term" value="C:ribonucleoprotein complex"/>
    <property type="evidence" value="ECO:0007669"/>
    <property type="project" value="TreeGrafter"/>
</dbReference>
<reference evidence="9" key="2">
    <citation type="submission" date="2023-04" db="EMBL/GenBank/DDBJ databases">
        <title>Whole Genome Sequence of Multi-drug resistant Aeromonas caviae as a gut pathogen in newborn.</title>
        <authorList>
            <person name="Jadhav S.V."/>
            <person name="Saroj S.D."/>
            <person name="Saha U.B."/>
            <person name="Sen S."/>
            <person name="Kher A."/>
        </authorList>
    </citation>
    <scope>NUCLEOTIDE SEQUENCE</scope>
    <source>
        <strain evidence="9">SVJ23</strain>
    </source>
</reference>
<evidence type="ECO:0000313" key="8">
    <source>
        <dbReference type="EMBL" id="MEA9437881.1"/>
    </source>
</evidence>
<dbReference type="PANTHER" id="PTHR42908">
    <property type="entry name" value="TRANSLATION ELONGATION FACTOR-RELATED"/>
    <property type="match status" value="1"/>
</dbReference>
<name>A0A3N9YX29_AERCA</name>
<dbReference type="CDD" id="cd01891">
    <property type="entry name" value="TypA_BipA"/>
    <property type="match status" value="1"/>
</dbReference>
<keyword evidence="4" id="KW-0699">rRNA-binding</keyword>
<comment type="subunit">
    <text evidence="4">Monomer.</text>
</comment>
<keyword evidence="2 4" id="KW-0342">GTP-binding</keyword>
<dbReference type="InterPro" id="IPR047042">
    <property type="entry name" value="BipA_II"/>
</dbReference>
<dbReference type="Proteomes" id="UP001304847">
    <property type="component" value="Unassembled WGS sequence"/>
</dbReference>
<comment type="catalytic activity">
    <reaction evidence="3 4">
        <text>GTP + H2O = GDP + phosphate + H(+)</text>
        <dbReference type="Rhea" id="RHEA:19669"/>
        <dbReference type="ChEBI" id="CHEBI:15377"/>
        <dbReference type="ChEBI" id="CHEBI:15378"/>
        <dbReference type="ChEBI" id="CHEBI:37565"/>
        <dbReference type="ChEBI" id="CHEBI:43474"/>
        <dbReference type="ChEBI" id="CHEBI:58189"/>
    </reaction>
</comment>
<protein>
    <recommendedName>
        <fullName evidence="4">Large ribosomal subunit assembly factor BipA</fullName>
        <ecNumber evidence="4">3.6.5.-</ecNumber>
    </recommendedName>
    <alternativeName>
        <fullName evidence="4">GTP-binding protein BipA</fullName>
    </alternativeName>
</protein>